<dbReference type="SUPFAM" id="SSF56219">
    <property type="entry name" value="DNase I-like"/>
    <property type="match status" value="1"/>
</dbReference>
<dbReference type="PANTHER" id="PTHR16320:SF1">
    <property type="entry name" value="SPHINGOMYELINASE DDB_G0288017"/>
    <property type="match status" value="1"/>
</dbReference>
<feature type="transmembrane region" description="Helical" evidence="2">
    <location>
        <begin position="122"/>
        <end position="143"/>
    </location>
</feature>
<evidence type="ECO:0000256" key="1">
    <source>
        <dbReference type="ARBA" id="ARBA00006335"/>
    </source>
</evidence>
<evidence type="ECO:0000313" key="4">
    <source>
        <dbReference type="EMBL" id="CAJ1385008.1"/>
    </source>
</evidence>
<dbReference type="Gene3D" id="3.60.10.10">
    <property type="entry name" value="Endonuclease/exonuclease/phosphatase"/>
    <property type="match status" value="1"/>
</dbReference>
<comment type="similarity">
    <text evidence="1">Belongs to the neutral sphingomyelinase family.</text>
</comment>
<evidence type="ECO:0000259" key="3">
    <source>
        <dbReference type="Pfam" id="PF03372"/>
    </source>
</evidence>
<feature type="transmembrane region" description="Helical" evidence="2">
    <location>
        <begin position="93"/>
        <end position="116"/>
    </location>
</feature>
<accession>A0AA36N080</accession>
<dbReference type="GO" id="GO:0004767">
    <property type="term" value="F:sphingomyelin phosphodiesterase activity"/>
    <property type="evidence" value="ECO:0007669"/>
    <property type="project" value="InterPro"/>
</dbReference>
<gene>
    <name evidence="4" type="ORF">EVOR1521_LOCUS11706</name>
</gene>
<name>A0AA36N080_9DINO</name>
<dbReference type="EMBL" id="CAUJNA010001179">
    <property type="protein sequence ID" value="CAJ1385008.1"/>
    <property type="molecule type" value="Genomic_DNA"/>
</dbReference>
<feature type="domain" description="Endonuclease/exonuclease/phosphatase" evidence="3">
    <location>
        <begin position="152"/>
        <end position="410"/>
    </location>
</feature>
<dbReference type="InterPro" id="IPR038772">
    <property type="entry name" value="Sph/SMPD2-like"/>
</dbReference>
<reference evidence="4" key="1">
    <citation type="submission" date="2023-08" db="EMBL/GenBank/DDBJ databases">
        <authorList>
            <person name="Chen Y."/>
            <person name="Shah S."/>
            <person name="Dougan E. K."/>
            <person name="Thang M."/>
            <person name="Chan C."/>
        </authorList>
    </citation>
    <scope>NUCLEOTIDE SEQUENCE</scope>
</reference>
<dbReference type="PANTHER" id="PTHR16320">
    <property type="entry name" value="SPHINGOMYELINASE FAMILY MEMBER"/>
    <property type="match status" value="1"/>
</dbReference>
<keyword evidence="5" id="KW-1185">Reference proteome</keyword>
<keyword evidence="2" id="KW-0812">Transmembrane</keyword>
<dbReference type="GO" id="GO:0005737">
    <property type="term" value="C:cytoplasm"/>
    <property type="evidence" value="ECO:0007669"/>
    <property type="project" value="TreeGrafter"/>
</dbReference>
<dbReference type="AlphaFoldDB" id="A0AA36N080"/>
<dbReference type="Proteomes" id="UP001178507">
    <property type="component" value="Unassembled WGS sequence"/>
</dbReference>
<protein>
    <recommendedName>
        <fullName evidence="3">Endonuclease/exonuclease/phosphatase domain-containing protein</fullName>
    </recommendedName>
</protein>
<comment type="caution">
    <text evidence="4">The sequence shown here is derived from an EMBL/GenBank/DDBJ whole genome shotgun (WGS) entry which is preliminary data.</text>
</comment>
<keyword evidence="2" id="KW-0472">Membrane</keyword>
<evidence type="ECO:0000313" key="5">
    <source>
        <dbReference type="Proteomes" id="UP001178507"/>
    </source>
</evidence>
<feature type="non-terminal residue" evidence="4">
    <location>
        <position position="417"/>
    </location>
</feature>
<proteinExistence type="inferred from homology"/>
<dbReference type="InterPro" id="IPR036691">
    <property type="entry name" value="Endo/exonu/phosph_ase_sf"/>
</dbReference>
<organism evidence="4 5">
    <name type="scientific">Effrenium voratum</name>
    <dbReference type="NCBI Taxonomy" id="2562239"/>
    <lineage>
        <taxon>Eukaryota</taxon>
        <taxon>Sar</taxon>
        <taxon>Alveolata</taxon>
        <taxon>Dinophyceae</taxon>
        <taxon>Suessiales</taxon>
        <taxon>Symbiodiniaceae</taxon>
        <taxon>Effrenium</taxon>
    </lineage>
</organism>
<dbReference type="Pfam" id="PF03372">
    <property type="entry name" value="Exo_endo_phos"/>
    <property type="match status" value="1"/>
</dbReference>
<dbReference type="InterPro" id="IPR005135">
    <property type="entry name" value="Endo/exonuclease/phosphatase"/>
</dbReference>
<sequence>LDIGCVAIRLPYRPPSGSTAMKLASANLCMFSRGGCVKCSVQLGLCGLGAASLALLSFEPLQAVLDIHHPASWCMLAYLLLGMRSCWCLTRALVLLGLGLVLAASPLSPVGLSIISSLSGLGFLYIAMIPFGQLVTLVLYLVAPQGLYDAQPQRIERFLEYLPSLDVVAIQELTVSWGCDAHVQRIRRFAHTVGLKHFASSGRWPDWPAFYCAAGLVVLSKYPIRRSLYFSFSRQAWFEWSAIQRGALMVELDTPQGKVALLNVHTTAGLEVLETGVGRKSLAGKVNPVGLDQLLEALSRFTDFSRGADQRIFCGDFNLSKDSPAFKRFQEEARALHLVDVFPNSPPTFGAVDDDGKPLETLVTKKTTQGNPRVIDHVFSDKACTHAAVDHMLASPEAGRLHGFQAVSDHSALEVTF</sequence>
<evidence type="ECO:0000256" key="2">
    <source>
        <dbReference type="SAM" id="Phobius"/>
    </source>
</evidence>
<keyword evidence="2" id="KW-1133">Transmembrane helix</keyword>